<accession>A0A5E4Z1E2</accession>
<evidence type="ECO:0000313" key="2">
    <source>
        <dbReference type="Proteomes" id="UP000333828"/>
    </source>
</evidence>
<reference evidence="1 2" key="1">
    <citation type="submission" date="2019-08" db="EMBL/GenBank/DDBJ databases">
        <authorList>
            <person name="Peeters C."/>
        </authorList>
    </citation>
    <scope>NUCLEOTIDE SEQUENCE [LARGE SCALE GENOMIC DNA]</scope>
    <source>
        <strain evidence="1 2">LMG 31115</strain>
    </source>
</reference>
<organism evidence="1 2">
    <name type="scientific">Pandoraea iniqua</name>
    <dbReference type="NCBI Taxonomy" id="2508288"/>
    <lineage>
        <taxon>Bacteria</taxon>
        <taxon>Pseudomonadati</taxon>
        <taxon>Pseudomonadota</taxon>
        <taxon>Betaproteobacteria</taxon>
        <taxon>Burkholderiales</taxon>
        <taxon>Burkholderiaceae</taxon>
        <taxon>Pandoraea</taxon>
    </lineage>
</organism>
<name>A0A5E4Z1E2_9BURK</name>
<keyword evidence="2" id="KW-1185">Reference proteome</keyword>
<evidence type="ECO:0008006" key="3">
    <source>
        <dbReference type="Google" id="ProtNLM"/>
    </source>
</evidence>
<dbReference type="AlphaFoldDB" id="A0A5E4Z1E2"/>
<dbReference type="EMBL" id="CABPSI010000006">
    <property type="protein sequence ID" value="VVE54492.1"/>
    <property type="molecule type" value="Genomic_DNA"/>
</dbReference>
<gene>
    <name evidence="1" type="ORF">PIN31115_04909</name>
</gene>
<protein>
    <recommendedName>
        <fullName evidence="3">Lipoprotein</fullName>
    </recommendedName>
</protein>
<dbReference type="Proteomes" id="UP000333828">
    <property type="component" value="Unassembled WGS sequence"/>
</dbReference>
<evidence type="ECO:0000313" key="1">
    <source>
        <dbReference type="EMBL" id="VVE54492.1"/>
    </source>
</evidence>
<proteinExistence type="predicted"/>
<dbReference type="RefSeq" id="WP_150686282.1">
    <property type="nucleotide sequence ID" value="NZ_CABPSI010000006.1"/>
</dbReference>
<dbReference type="PROSITE" id="PS51257">
    <property type="entry name" value="PROKAR_LIPOPROTEIN"/>
    <property type="match status" value="1"/>
</dbReference>
<sequence>MNLSIRYCVATALLCALLTGCEDSEIGTVKAASYPGDQTHTYGSALSDRAACKSTSWKTFKDASNRSAVEYRCELNDAVAALNKVRDAQIDDLNGYLKASNDNLSKAIEGTAGDADRYAKLLEEKKAVVQQIDEKAQVQLAGMDGPSALKAKQVLDASRAYAVSEVERYQAELDKAKAGGNADSLKASMQSYQDRVTTDIANLHAKYDGVKSVTEVIQWAVNDKTVAPTYFGFEIDSANGKQTVDKSSQFTGYLRQIVANRGQDYVTLVAPTVLAGVANTTGK</sequence>